<comment type="similarity">
    <text evidence="5">Belongs to the YqgF HJR family.</text>
</comment>
<keyword evidence="1 5" id="KW-0963">Cytoplasm</keyword>
<comment type="function">
    <text evidence="5">Could be a nuclease involved in processing of the 5'-end of pre-16S rRNA.</text>
</comment>
<name>A0A0B7NYM8_PROFF</name>
<dbReference type="EC" id="3.1.-.-" evidence="5"/>
<dbReference type="HAMAP" id="MF_00651">
    <property type="entry name" value="Nuclease_YqgF"/>
    <property type="match status" value="1"/>
</dbReference>
<sequence>MAMSSRAEEPIDPDPGPEHTWRPGVRLCLDWGKARIGVAACDRDGLLAYPVETVANGSGTMKRLKALVDEYEPFEIIMGMPTDLRGRQGIAASAMIDNARRVTRALHRDVRLVDERLTTAAATRRLAAAGRDSRHRRSVIDQAAAVAILEQAIEMEKRSGHAPGELVSHETEESQGGGTQAGG</sequence>
<evidence type="ECO:0000256" key="1">
    <source>
        <dbReference type="ARBA" id="ARBA00022490"/>
    </source>
</evidence>
<dbReference type="Pfam" id="PF03652">
    <property type="entry name" value="RuvX"/>
    <property type="match status" value="1"/>
</dbReference>
<dbReference type="InterPro" id="IPR037027">
    <property type="entry name" value="YqgF/RNaseH-like_dom_sf"/>
</dbReference>
<evidence type="ECO:0000256" key="3">
    <source>
        <dbReference type="ARBA" id="ARBA00022722"/>
    </source>
</evidence>
<proteinExistence type="inferred from homology"/>
<dbReference type="InterPro" id="IPR005227">
    <property type="entry name" value="YqgF"/>
</dbReference>
<dbReference type="GO" id="GO:0004518">
    <property type="term" value="F:nuclease activity"/>
    <property type="evidence" value="ECO:0007669"/>
    <property type="project" value="UniProtKB-KW"/>
</dbReference>
<dbReference type="PANTHER" id="PTHR33317">
    <property type="entry name" value="POLYNUCLEOTIDYL TRANSFERASE, RIBONUCLEASE H-LIKE SUPERFAMILY PROTEIN"/>
    <property type="match status" value="1"/>
</dbReference>
<dbReference type="AlphaFoldDB" id="A0A0B7NYM8"/>
<feature type="domain" description="YqgF/RNase H-like" evidence="7">
    <location>
        <begin position="24"/>
        <end position="122"/>
    </location>
</feature>
<dbReference type="GO" id="GO:0000967">
    <property type="term" value="P:rRNA 5'-end processing"/>
    <property type="evidence" value="ECO:0007669"/>
    <property type="project" value="UniProtKB-UniRule"/>
</dbReference>
<evidence type="ECO:0000256" key="4">
    <source>
        <dbReference type="ARBA" id="ARBA00022801"/>
    </source>
</evidence>
<gene>
    <name evidence="8" type="ORF">PFCIRM138_03315</name>
</gene>
<feature type="region of interest" description="Disordered" evidence="6">
    <location>
        <begin position="157"/>
        <end position="183"/>
    </location>
</feature>
<keyword evidence="3 5" id="KW-0540">Nuclease</keyword>
<keyword evidence="2 5" id="KW-0690">Ribosome biogenesis</keyword>
<reference evidence="8" key="1">
    <citation type="submission" date="2014-08" db="EMBL/GenBank/DDBJ databases">
        <authorList>
            <person name="Falentin Helene"/>
        </authorList>
    </citation>
    <scope>NUCLEOTIDE SEQUENCE</scope>
</reference>
<organism evidence="8">
    <name type="scientific">Propionibacterium freudenreichii subsp. freudenreichii</name>
    <dbReference type="NCBI Taxonomy" id="66712"/>
    <lineage>
        <taxon>Bacteria</taxon>
        <taxon>Bacillati</taxon>
        <taxon>Actinomycetota</taxon>
        <taxon>Actinomycetes</taxon>
        <taxon>Propionibacteriales</taxon>
        <taxon>Propionibacteriaceae</taxon>
        <taxon>Propionibacterium</taxon>
    </lineage>
</organism>
<dbReference type="InterPro" id="IPR006641">
    <property type="entry name" value="YqgF/RNaseH-like_dom"/>
</dbReference>
<dbReference type="SMART" id="SM00732">
    <property type="entry name" value="YqgFc"/>
    <property type="match status" value="1"/>
</dbReference>
<dbReference type="InterPro" id="IPR012337">
    <property type="entry name" value="RNaseH-like_sf"/>
</dbReference>
<evidence type="ECO:0000256" key="5">
    <source>
        <dbReference type="HAMAP-Rule" id="MF_00651"/>
    </source>
</evidence>
<dbReference type="GO" id="GO:0005829">
    <property type="term" value="C:cytosol"/>
    <property type="evidence" value="ECO:0007669"/>
    <property type="project" value="TreeGrafter"/>
</dbReference>
<evidence type="ECO:0000256" key="6">
    <source>
        <dbReference type="SAM" id="MobiDB-lite"/>
    </source>
</evidence>
<accession>A0A0B7NYM8</accession>
<keyword evidence="4 5" id="KW-0378">Hydrolase</keyword>
<comment type="subcellular location">
    <subcellularLocation>
        <location evidence="5">Cytoplasm</location>
    </subcellularLocation>
</comment>
<dbReference type="GO" id="GO:0016788">
    <property type="term" value="F:hydrolase activity, acting on ester bonds"/>
    <property type="evidence" value="ECO:0007669"/>
    <property type="project" value="UniProtKB-UniRule"/>
</dbReference>
<evidence type="ECO:0000313" key="8">
    <source>
        <dbReference type="EMBL" id="CEP25967.1"/>
    </source>
</evidence>
<evidence type="ECO:0000259" key="7">
    <source>
        <dbReference type="SMART" id="SM00732"/>
    </source>
</evidence>
<dbReference type="Gene3D" id="3.30.420.140">
    <property type="entry name" value="YqgF/RNase H-like domain"/>
    <property type="match status" value="1"/>
</dbReference>
<dbReference type="PANTHER" id="PTHR33317:SF4">
    <property type="entry name" value="POLYNUCLEOTIDYL TRANSFERASE, RIBONUCLEASE H-LIKE SUPERFAMILY PROTEIN"/>
    <property type="match status" value="1"/>
</dbReference>
<dbReference type="SUPFAM" id="SSF53098">
    <property type="entry name" value="Ribonuclease H-like"/>
    <property type="match status" value="1"/>
</dbReference>
<dbReference type="EMBL" id="LM676387">
    <property type="protein sequence ID" value="CEP25967.1"/>
    <property type="molecule type" value="Genomic_DNA"/>
</dbReference>
<dbReference type="NCBIfam" id="TIGR00250">
    <property type="entry name" value="RNAse_H_YqgF"/>
    <property type="match status" value="1"/>
</dbReference>
<protein>
    <recommendedName>
        <fullName evidence="5">Putative pre-16S rRNA nuclease</fullName>
        <ecNumber evidence="5">3.1.-.-</ecNumber>
    </recommendedName>
</protein>
<dbReference type="CDD" id="cd16964">
    <property type="entry name" value="YqgF"/>
    <property type="match status" value="1"/>
</dbReference>
<evidence type="ECO:0000256" key="2">
    <source>
        <dbReference type="ARBA" id="ARBA00022517"/>
    </source>
</evidence>